<accession>A0A550CES6</accession>
<organism evidence="3 4">
    <name type="scientific">Schizophyllum amplum</name>
    <dbReference type="NCBI Taxonomy" id="97359"/>
    <lineage>
        <taxon>Eukaryota</taxon>
        <taxon>Fungi</taxon>
        <taxon>Dikarya</taxon>
        <taxon>Basidiomycota</taxon>
        <taxon>Agaricomycotina</taxon>
        <taxon>Agaricomycetes</taxon>
        <taxon>Agaricomycetidae</taxon>
        <taxon>Agaricales</taxon>
        <taxon>Schizophyllaceae</taxon>
        <taxon>Schizophyllum</taxon>
    </lineage>
</organism>
<feature type="region of interest" description="Disordered" evidence="1">
    <location>
        <begin position="1"/>
        <end position="101"/>
    </location>
</feature>
<name>A0A550CES6_9AGAR</name>
<keyword evidence="4" id="KW-1185">Reference proteome</keyword>
<evidence type="ECO:0000313" key="3">
    <source>
        <dbReference type="EMBL" id="TRM63313.1"/>
    </source>
</evidence>
<dbReference type="OrthoDB" id="2783256at2759"/>
<dbReference type="Pfam" id="PF20415">
    <property type="entry name" value="DUF6699"/>
    <property type="match status" value="1"/>
</dbReference>
<dbReference type="AlphaFoldDB" id="A0A550CES6"/>
<feature type="domain" description="DUF6699" evidence="2">
    <location>
        <begin position="115"/>
        <end position="249"/>
    </location>
</feature>
<feature type="compositionally biased region" description="Polar residues" evidence="1">
    <location>
        <begin position="68"/>
        <end position="82"/>
    </location>
</feature>
<evidence type="ECO:0000256" key="1">
    <source>
        <dbReference type="SAM" id="MobiDB-lite"/>
    </source>
</evidence>
<gene>
    <name evidence="3" type="ORF">BD626DRAFT_496237</name>
</gene>
<dbReference type="Proteomes" id="UP000320762">
    <property type="component" value="Unassembled WGS sequence"/>
</dbReference>
<dbReference type="InterPro" id="IPR046522">
    <property type="entry name" value="DUF6699"/>
</dbReference>
<dbReference type="EMBL" id="VDMD01000010">
    <property type="protein sequence ID" value="TRM63313.1"/>
    <property type="molecule type" value="Genomic_DNA"/>
</dbReference>
<proteinExistence type="predicted"/>
<feature type="compositionally biased region" description="Pro residues" evidence="1">
    <location>
        <begin position="53"/>
        <end position="64"/>
    </location>
</feature>
<comment type="caution">
    <text evidence="3">The sequence shown here is derived from an EMBL/GenBank/DDBJ whole genome shotgun (WGS) entry which is preliminary data.</text>
</comment>
<evidence type="ECO:0000313" key="4">
    <source>
        <dbReference type="Proteomes" id="UP000320762"/>
    </source>
</evidence>
<dbReference type="STRING" id="97359.A0A550CES6"/>
<reference evidence="3 4" key="1">
    <citation type="journal article" date="2019" name="New Phytol.">
        <title>Comparative genomics reveals unique wood-decay strategies and fruiting body development in the Schizophyllaceae.</title>
        <authorList>
            <person name="Almasi E."/>
            <person name="Sahu N."/>
            <person name="Krizsan K."/>
            <person name="Balint B."/>
            <person name="Kovacs G.M."/>
            <person name="Kiss B."/>
            <person name="Cseklye J."/>
            <person name="Drula E."/>
            <person name="Henrissat B."/>
            <person name="Nagy I."/>
            <person name="Chovatia M."/>
            <person name="Adam C."/>
            <person name="LaButti K."/>
            <person name="Lipzen A."/>
            <person name="Riley R."/>
            <person name="Grigoriev I.V."/>
            <person name="Nagy L.G."/>
        </authorList>
    </citation>
    <scope>NUCLEOTIDE SEQUENCE [LARGE SCALE GENOMIC DNA]</scope>
    <source>
        <strain evidence="3 4">NL-1724</strain>
    </source>
</reference>
<evidence type="ECO:0000259" key="2">
    <source>
        <dbReference type="Pfam" id="PF20415"/>
    </source>
</evidence>
<sequence>MSPAPSADMVRAGVHFSDDSEVIPPSPAVTVREQVPPLPAPPLVHTASTASSPSPPSTPPPLVPPAVQRTTSKATQGVPRTSSSDHRTPSTSPSNVSDPKIHQLLAWRDSAPPMRYSLAHSPDTIRLDAASSNLDAPAIQPARSATYIDIVMPCGTVVRVLPVEGKHHIRCIDVLRTLHQHLLTRLPREEYERFCAARPADAKIAVDRAFFARVDAIRDPTVREHVKSQGVLRIDLLMGKTRFGGLLRRPAPQEWKLQVLPAHAAPSS</sequence>
<protein>
    <recommendedName>
        <fullName evidence="2">DUF6699 domain-containing protein</fullName>
    </recommendedName>
</protein>